<dbReference type="UniPathway" id="UPA00299"/>
<comment type="similarity">
    <text evidence="2">In the C-terminal section; belongs to the trehalose phosphatase family.</text>
</comment>
<comment type="caution">
    <text evidence="9">The sequence shown here is derived from an EMBL/GenBank/DDBJ whole genome shotgun (WGS) entry which is preliminary data.</text>
</comment>
<proteinExistence type="inferred from homology"/>
<dbReference type="InterPro" id="IPR036412">
    <property type="entry name" value="HAD-like_sf"/>
</dbReference>
<dbReference type="SUPFAM" id="SSF53756">
    <property type="entry name" value="UDP-Glycosyltransferase/glycogen phosphorylase"/>
    <property type="match status" value="1"/>
</dbReference>
<dbReference type="Pfam" id="PF02358">
    <property type="entry name" value="Trehalose_PPase"/>
    <property type="match status" value="1"/>
</dbReference>
<dbReference type="PANTHER" id="PTHR10788">
    <property type="entry name" value="TREHALOSE-6-PHOSPHATE SYNTHASE"/>
    <property type="match status" value="1"/>
</dbReference>
<dbReference type="NCBIfam" id="TIGR02400">
    <property type="entry name" value="trehalose_OtsA"/>
    <property type="match status" value="1"/>
</dbReference>
<dbReference type="CDD" id="cd01627">
    <property type="entry name" value="HAD_TPP"/>
    <property type="match status" value="1"/>
</dbReference>
<dbReference type="Gene3D" id="3.40.50.2000">
    <property type="entry name" value="Glycogen Phosphorylase B"/>
    <property type="match status" value="2"/>
</dbReference>
<evidence type="ECO:0000313" key="10">
    <source>
        <dbReference type="Proteomes" id="UP000521017"/>
    </source>
</evidence>
<evidence type="ECO:0000256" key="3">
    <source>
        <dbReference type="ARBA" id="ARBA00008799"/>
    </source>
</evidence>
<evidence type="ECO:0000256" key="1">
    <source>
        <dbReference type="ARBA" id="ARBA00005199"/>
    </source>
</evidence>
<protein>
    <recommendedName>
        <fullName evidence="8">Alpha,alpha-trehalose-phosphate synthase</fullName>
        <ecNumber evidence="8">2.4.1.15</ecNumber>
    </recommendedName>
</protein>
<dbReference type="EMBL" id="JACHCC010000006">
    <property type="protein sequence ID" value="MBB6500586.1"/>
    <property type="molecule type" value="Genomic_DNA"/>
</dbReference>
<organism evidence="9 10">
    <name type="scientific">Pedobacter cryoconitis</name>
    <dbReference type="NCBI Taxonomy" id="188932"/>
    <lineage>
        <taxon>Bacteria</taxon>
        <taxon>Pseudomonadati</taxon>
        <taxon>Bacteroidota</taxon>
        <taxon>Sphingobacteriia</taxon>
        <taxon>Sphingobacteriales</taxon>
        <taxon>Sphingobacteriaceae</taxon>
        <taxon>Pedobacter</taxon>
    </lineage>
</organism>
<dbReference type="NCBIfam" id="TIGR00685">
    <property type="entry name" value="T6PP"/>
    <property type="match status" value="1"/>
</dbReference>
<keyword evidence="9" id="KW-0378">Hydrolase</keyword>
<dbReference type="NCBIfam" id="TIGR01484">
    <property type="entry name" value="HAD-SF-IIB"/>
    <property type="match status" value="1"/>
</dbReference>
<dbReference type="Pfam" id="PF00982">
    <property type="entry name" value="Glyco_transf_20"/>
    <property type="match status" value="1"/>
</dbReference>
<evidence type="ECO:0000256" key="8">
    <source>
        <dbReference type="NCBIfam" id="TIGR02400"/>
    </source>
</evidence>
<accession>A0A7X0J3R3</accession>
<evidence type="ECO:0000256" key="5">
    <source>
        <dbReference type="ARBA" id="ARBA00022676"/>
    </source>
</evidence>
<dbReference type="RefSeq" id="WP_184625508.1">
    <property type="nucleotide sequence ID" value="NZ_JACHCC010000006.1"/>
</dbReference>
<gene>
    <name evidence="9" type="ORF">HDF25_002734</name>
</gene>
<dbReference type="Gene3D" id="3.40.50.1000">
    <property type="entry name" value="HAD superfamily/HAD-like"/>
    <property type="match status" value="1"/>
</dbReference>
<dbReference type="CDD" id="cd03788">
    <property type="entry name" value="GT20_TPS"/>
    <property type="match status" value="1"/>
</dbReference>
<dbReference type="InterPro" id="IPR003337">
    <property type="entry name" value="Trehalose_PPase"/>
</dbReference>
<dbReference type="Gene3D" id="3.30.70.1020">
    <property type="entry name" value="Trehalose-6-phosphate phosphatase related protein, domain 2"/>
    <property type="match status" value="1"/>
</dbReference>
<dbReference type="GO" id="GO:0004805">
    <property type="term" value="F:trehalose-phosphatase activity"/>
    <property type="evidence" value="ECO:0007669"/>
    <property type="project" value="TreeGrafter"/>
</dbReference>
<dbReference type="Proteomes" id="UP000521017">
    <property type="component" value="Unassembled WGS sequence"/>
</dbReference>
<comment type="pathway">
    <text evidence="1">Glycan biosynthesis; trehalose biosynthesis.</text>
</comment>
<comment type="similarity">
    <text evidence="3">Belongs to the glycosyltransferase 20 family.</text>
</comment>
<dbReference type="SUPFAM" id="SSF56784">
    <property type="entry name" value="HAD-like"/>
    <property type="match status" value="1"/>
</dbReference>
<dbReference type="EC" id="2.4.1.15" evidence="8"/>
<comment type="subunit">
    <text evidence="4">Homotetramer.</text>
</comment>
<sequence>MVNKTIIISNRLPVKIVEQDGEYLLSPSEGGLATGLGSVYKKGNNIWVGWPGLEIPEERQEEVSRQLAELNLIPVFLTADEINLYYEGFSNEVLWPVFHYMVTYANFEQVYWDSYQCVNHKFRTVVNAYLEEGDTIWIQDYQLLLLPELIRATKPKVTIGFFQHIPFPSYEIFRIIPWREELLSGMFGADLIGFHTFDDVRHFLNAASRLSLAKVSDNVITYKDRQVVVESFPMGIDAARFEQLTDDAVVAEHISSLQETMPGCKLILTIDRLDYSKGILQRLLAYELLLQTYPEYTDKLSLYMIVVPSRDTVPRYKELRDQVDQLVGNINARFRTLSWLPVHYFYRSFPVEFLSALYSTADICLVTPMRDGMNLVSKEYVASRADNTGVLILSEMAGASKELNDALIVNPNNIGEVMRAIVQAINMPVEEQKMRMSGMRDIVKKFNIHHWVRNFMDKLTEVKQMQESLLTKYAVKAVREQIRLDYEKAGDRYIFLDYDGTLVGFQGDIDKASPDEEIYTILRQLSTDPANKVVIVSGRRHETLEEWFGHLQLDLIAEHGAWQKHYGQGWNSLPLLTDRWKQEVRTVLDTYTDRTPGSFTEDKSYSLVWHYRKTEEGLGELRANEIFNHLKSAVTDKGLQMMPGNKVIEFKNIEVNKGKATLAWLYGSHPDFIIAFGDDHTDEDIFKALDPKAYTIKVGSNISAARYYLRNFEEVREFLKMLAETTRNSSE</sequence>
<evidence type="ECO:0000256" key="2">
    <source>
        <dbReference type="ARBA" id="ARBA00006330"/>
    </source>
</evidence>
<evidence type="ECO:0000256" key="6">
    <source>
        <dbReference type="ARBA" id="ARBA00022679"/>
    </source>
</evidence>
<keyword evidence="6 9" id="KW-0808">Transferase</keyword>
<dbReference type="GO" id="GO:0003825">
    <property type="term" value="F:alpha,alpha-trehalose-phosphate synthase (UDP-forming) activity"/>
    <property type="evidence" value="ECO:0007669"/>
    <property type="project" value="UniProtKB-UniRule"/>
</dbReference>
<evidence type="ECO:0000256" key="4">
    <source>
        <dbReference type="ARBA" id="ARBA00011881"/>
    </source>
</evidence>
<dbReference type="InterPro" id="IPR006379">
    <property type="entry name" value="HAD-SF_hydro_IIB"/>
</dbReference>
<dbReference type="InterPro" id="IPR023214">
    <property type="entry name" value="HAD_sf"/>
</dbReference>
<keyword evidence="5 9" id="KW-0328">Glycosyltransferase</keyword>
<dbReference type="InterPro" id="IPR012766">
    <property type="entry name" value="Trehalose_OtsA"/>
</dbReference>
<name>A0A7X0J3R3_9SPHI</name>
<evidence type="ECO:0000313" key="9">
    <source>
        <dbReference type="EMBL" id="MBB6500586.1"/>
    </source>
</evidence>
<dbReference type="PANTHER" id="PTHR10788:SF106">
    <property type="entry name" value="BCDNA.GH08860"/>
    <property type="match status" value="1"/>
</dbReference>
<dbReference type="GO" id="GO:0005992">
    <property type="term" value="P:trehalose biosynthetic process"/>
    <property type="evidence" value="ECO:0007669"/>
    <property type="project" value="UniProtKB-UniRule"/>
</dbReference>
<comment type="catalytic activity">
    <reaction evidence="7">
        <text>D-glucose 6-phosphate + UDP-alpha-D-glucose = alpha,alpha-trehalose 6-phosphate + UDP + H(+)</text>
        <dbReference type="Rhea" id="RHEA:18889"/>
        <dbReference type="ChEBI" id="CHEBI:15378"/>
        <dbReference type="ChEBI" id="CHEBI:58223"/>
        <dbReference type="ChEBI" id="CHEBI:58429"/>
        <dbReference type="ChEBI" id="CHEBI:58885"/>
        <dbReference type="ChEBI" id="CHEBI:61548"/>
        <dbReference type="EC" id="2.4.1.15"/>
    </reaction>
</comment>
<dbReference type="InterPro" id="IPR001830">
    <property type="entry name" value="Glyco_trans_20"/>
</dbReference>
<dbReference type="NCBIfam" id="NF011071">
    <property type="entry name" value="PRK14501.1"/>
    <property type="match status" value="1"/>
</dbReference>
<evidence type="ECO:0000256" key="7">
    <source>
        <dbReference type="ARBA" id="ARBA00048039"/>
    </source>
</evidence>
<reference evidence="9 10" key="1">
    <citation type="submission" date="2020-08" db="EMBL/GenBank/DDBJ databases">
        <title>Genomic Encyclopedia of Type Strains, Phase IV (KMG-V): Genome sequencing to study the core and pangenomes of soil and plant-associated prokaryotes.</title>
        <authorList>
            <person name="Whitman W."/>
        </authorList>
    </citation>
    <scope>NUCLEOTIDE SEQUENCE [LARGE SCALE GENOMIC DNA]</scope>
    <source>
        <strain evidence="9 10">M2T3</strain>
    </source>
</reference>
<dbReference type="AlphaFoldDB" id="A0A7X0J3R3"/>
<dbReference type="GO" id="GO:0005829">
    <property type="term" value="C:cytosol"/>
    <property type="evidence" value="ECO:0007669"/>
    <property type="project" value="TreeGrafter"/>
</dbReference>